<evidence type="ECO:0000313" key="1">
    <source>
        <dbReference type="EMBL" id="CAB3977070.1"/>
    </source>
</evidence>
<proteinExistence type="predicted"/>
<comment type="caution">
    <text evidence="1">The sequence shown here is derived from an EMBL/GenBank/DDBJ whole genome shotgun (WGS) entry which is preliminary data.</text>
</comment>
<dbReference type="EMBL" id="CACRXK020000028">
    <property type="protein sequence ID" value="CAB3977070.1"/>
    <property type="molecule type" value="Genomic_DNA"/>
</dbReference>
<dbReference type="AlphaFoldDB" id="A0A6S7FQR8"/>
<evidence type="ECO:0000313" key="2">
    <source>
        <dbReference type="Proteomes" id="UP001152795"/>
    </source>
</evidence>
<keyword evidence="2" id="KW-1185">Reference proteome</keyword>
<name>A0A6S7FQR8_PARCT</name>
<dbReference type="Proteomes" id="UP001152795">
    <property type="component" value="Unassembled WGS sequence"/>
</dbReference>
<sequence length="129" mass="15017">MDLEQGLTFAMFKANIENDPDMQDLNEELNNIIVEDELDTCSITAVNSDSGNDLGIEVEPPCIYHPTFEEFMKSPKEREKQFEKMRQSLTFAMFKKKIADEGLWRSWGLLLFQGHKEDMSRLMYMGEHS</sequence>
<organism evidence="1 2">
    <name type="scientific">Paramuricea clavata</name>
    <name type="common">Red gorgonian</name>
    <name type="synonym">Violescent sea-whip</name>
    <dbReference type="NCBI Taxonomy" id="317549"/>
    <lineage>
        <taxon>Eukaryota</taxon>
        <taxon>Metazoa</taxon>
        <taxon>Cnidaria</taxon>
        <taxon>Anthozoa</taxon>
        <taxon>Octocorallia</taxon>
        <taxon>Malacalcyonacea</taxon>
        <taxon>Plexauridae</taxon>
        <taxon>Paramuricea</taxon>
    </lineage>
</organism>
<accession>A0A6S7FQR8</accession>
<reference evidence="1" key="1">
    <citation type="submission" date="2020-04" db="EMBL/GenBank/DDBJ databases">
        <authorList>
            <person name="Alioto T."/>
            <person name="Alioto T."/>
            <person name="Gomez Garrido J."/>
        </authorList>
    </citation>
    <scope>NUCLEOTIDE SEQUENCE</scope>
    <source>
        <strain evidence="1">A484AB</strain>
    </source>
</reference>
<protein>
    <submittedName>
        <fullName evidence="1">Uncharacterized protein</fullName>
    </submittedName>
</protein>
<gene>
    <name evidence="1" type="ORF">PACLA_8A080712</name>
</gene>